<gene>
    <name evidence="1" type="ORF">J4N46_03250</name>
</gene>
<organism evidence="1 2">
    <name type="scientific">Capnocytophaga bilenii</name>
    <dbReference type="NCBI Taxonomy" id="2819369"/>
    <lineage>
        <taxon>Bacteria</taxon>
        <taxon>Pseudomonadati</taxon>
        <taxon>Bacteroidota</taxon>
        <taxon>Flavobacteriia</taxon>
        <taxon>Flavobacteriales</taxon>
        <taxon>Flavobacteriaceae</taxon>
        <taxon>Capnocytophaga</taxon>
    </lineage>
</organism>
<dbReference type="Proteomes" id="UP000681610">
    <property type="component" value="Unassembled WGS sequence"/>
</dbReference>
<evidence type="ECO:0000313" key="2">
    <source>
        <dbReference type="Proteomes" id="UP000681610"/>
    </source>
</evidence>
<dbReference type="RefSeq" id="WP_009390311.1">
    <property type="nucleotide sequence ID" value="NZ_CAUQMC010000001.1"/>
</dbReference>
<accession>A0ABS3PVW1</accession>
<proteinExistence type="predicted"/>
<comment type="caution">
    <text evidence="1">The sequence shown here is derived from an EMBL/GenBank/DDBJ whole genome shotgun (WGS) entry which is preliminary data.</text>
</comment>
<sequence length="64" mass="7378">MSTKEKQINNHPMVKKPLRKTSHYTVLEVDTSLDKYLNAPIFTKKLARVNEKLEKVGLPKTIVN</sequence>
<name>A0ABS3PVW1_9FLAO</name>
<dbReference type="EMBL" id="JAGDYP010000002">
    <property type="protein sequence ID" value="MBO1883463.1"/>
    <property type="molecule type" value="Genomic_DNA"/>
</dbReference>
<protein>
    <submittedName>
        <fullName evidence="1">Uncharacterized protein</fullName>
    </submittedName>
</protein>
<keyword evidence="2" id="KW-1185">Reference proteome</keyword>
<evidence type="ECO:0000313" key="1">
    <source>
        <dbReference type="EMBL" id="MBO1883463.1"/>
    </source>
</evidence>
<reference evidence="1 2" key="1">
    <citation type="submission" date="2021-03" db="EMBL/GenBank/DDBJ databases">
        <title>Isolation and description of Capnocytophaga bilenii sp. nov., a novel Capnocytophaga species, isolated from a gingivitis subject.</title>
        <authorList>
            <person name="Antezack A."/>
            <person name="Monnet-Corti V."/>
            <person name="La Scola B."/>
        </authorList>
    </citation>
    <scope>NUCLEOTIDE SEQUENCE [LARGE SCALE GENOMIC DNA]</scope>
    <source>
        <strain evidence="1 2">Marseille-Q4570</strain>
    </source>
</reference>